<dbReference type="InterPro" id="IPR016036">
    <property type="entry name" value="Malonyl_transacylase_ACP-bd"/>
</dbReference>
<dbReference type="RefSeq" id="WP_377338398.1">
    <property type="nucleotide sequence ID" value="NZ_JALBWS010000015.1"/>
</dbReference>
<dbReference type="InterPro" id="IPR001227">
    <property type="entry name" value="Ac_transferase_dom_sf"/>
</dbReference>
<dbReference type="SMART" id="SM00827">
    <property type="entry name" value="PKS_AT"/>
    <property type="match status" value="1"/>
</dbReference>
<evidence type="ECO:0000256" key="3">
    <source>
        <dbReference type="ARBA" id="ARBA00022450"/>
    </source>
</evidence>
<dbReference type="Gene3D" id="3.30.300.30">
    <property type="match status" value="1"/>
</dbReference>
<dbReference type="CDD" id="cd19531">
    <property type="entry name" value="LCL_NRPS-like"/>
    <property type="match status" value="1"/>
</dbReference>
<dbReference type="InterPro" id="IPR014030">
    <property type="entry name" value="Ketoacyl_synth_N"/>
</dbReference>
<dbReference type="InterPro" id="IPR020841">
    <property type="entry name" value="PKS_Beta-ketoAc_synthase_dom"/>
</dbReference>
<dbReference type="PROSITE" id="PS00455">
    <property type="entry name" value="AMP_BINDING"/>
    <property type="match status" value="1"/>
</dbReference>
<dbReference type="SUPFAM" id="SSF53901">
    <property type="entry name" value="Thiolase-like"/>
    <property type="match status" value="1"/>
</dbReference>
<evidence type="ECO:0000256" key="2">
    <source>
        <dbReference type="ARBA" id="ARBA00005194"/>
    </source>
</evidence>
<dbReference type="InterPro" id="IPR005814">
    <property type="entry name" value="Aminotrans_3"/>
</dbReference>
<feature type="domain" description="Carrier" evidence="8">
    <location>
        <begin position="2497"/>
        <end position="2578"/>
    </location>
</feature>
<evidence type="ECO:0000259" key="9">
    <source>
        <dbReference type="PROSITE" id="PS52004"/>
    </source>
</evidence>
<comment type="pathway">
    <text evidence="2">Lipid metabolism; fatty acid biosynthesis.</text>
</comment>
<dbReference type="Pfam" id="PF00501">
    <property type="entry name" value="AMP-binding"/>
    <property type="match status" value="1"/>
</dbReference>
<evidence type="ECO:0000313" key="11">
    <source>
        <dbReference type="Proteomes" id="UP001596018"/>
    </source>
</evidence>
<dbReference type="SUPFAM" id="SSF56801">
    <property type="entry name" value="Acetyl-CoA synthetase-like"/>
    <property type="match status" value="1"/>
</dbReference>
<dbReference type="InterPro" id="IPR000873">
    <property type="entry name" value="AMP-dep_synth/lig_dom"/>
</dbReference>
<dbReference type="Gene3D" id="3.40.640.10">
    <property type="entry name" value="Type I PLP-dependent aspartate aminotransferase-like (Major domain)"/>
    <property type="match status" value="1"/>
</dbReference>
<dbReference type="SMART" id="SM00825">
    <property type="entry name" value="PKS_KS"/>
    <property type="match status" value="1"/>
</dbReference>
<evidence type="ECO:0000256" key="6">
    <source>
        <dbReference type="ARBA" id="ARBA00022898"/>
    </source>
</evidence>
<evidence type="ECO:0000313" key="10">
    <source>
        <dbReference type="EMBL" id="MFC5439089.1"/>
    </source>
</evidence>
<feature type="domain" description="Ketosynthase family 3 (KS3)" evidence="9">
    <location>
        <begin position="5"/>
        <end position="430"/>
    </location>
</feature>
<dbReference type="Pfam" id="PF00202">
    <property type="entry name" value="Aminotran_3"/>
    <property type="match status" value="1"/>
</dbReference>
<evidence type="ECO:0000256" key="5">
    <source>
        <dbReference type="ARBA" id="ARBA00022679"/>
    </source>
</evidence>
<dbReference type="InterPro" id="IPR036736">
    <property type="entry name" value="ACP-like_sf"/>
</dbReference>
<dbReference type="Pfam" id="PF13193">
    <property type="entry name" value="AMP-binding_C"/>
    <property type="match status" value="1"/>
</dbReference>
<dbReference type="InterPro" id="IPR009081">
    <property type="entry name" value="PP-bd_ACP"/>
</dbReference>
<feature type="domain" description="Carrier" evidence="8">
    <location>
        <begin position="909"/>
        <end position="988"/>
    </location>
</feature>
<dbReference type="InterPro" id="IPR050091">
    <property type="entry name" value="PKS_NRPS_Biosynth_Enz"/>
</dbReference>
<dbReference type="PROSITE" id="PS00600">
    <property type="entry name" value="AA_TRANSFER_CLASS_3"/>
    <property type="match status" value="1"/>
</dbReference>
<dbReference type="InterPro" id="IPR016039">
    <property type="entry name" value="Thiolase-like"/>
</dbReference>
<sequence length="2592" mass="277292">MNQDIEGVAIVGMAGRFPDADSVDALWRNLLAGRESITRFTPEQLSPSIAADLRAHPRYVPARGVIADADRFDAAFFGIPAREALLMDPQQRVFLELCWNALENAGVDSQQFPGSVGVYAGTSNNGYRKLVDSRADLVQAAGEFATMLANEKDYVATRVAHRLDLTGPALSLHTACSTSLVAIAQAWYALMSWQCDLALAGGINIVVPQASGYLPVEGGMESEDGHCRPFDASANGTLFSSGGAVVALKRVAEAIADGDTIYAVIRGVGVNNDGGDKASFTAPSVRGQAAVIAQALASADVEADSIGYVEAHGTATPLGDPIEVAALTRAFGASPATGDSCWLGSVKGNLGHLNAASGVTGLIKAALALHHGRIPPTLHYRTPNPEIDFASGRFKIADQLIDWPRGARPRRAGVSSFGVGGTNAHVILEEAPLPEAAAPGRPFTLLPLSARDEPALLRRAAELADALADRPDASLPDIGYTLAVGRRALPVRGCVVARDVADARARLAELSAQAPVASSVSTVFLFPGQGSQHAHMARELIDSEPVFRDAFERCCAIASTCLGRDLRSLILPAAGDEEAANAALADTRFTQPALFAVEYALADLWESWGVQPAAMIGHSIGEYVAACRAGVFSLDDALKLVVARGAAMAAQPRGAMLAVRLDAESLSSQLPPGVEIAGHNAPALTVVSGSEAAIDGFAQALSSDSIASTRLRVSHAFHSAAMDGALPIFRQAFEGVMLHAPQRLFYSCVSGAPITATEATSMDYWCAQLRQPVHFVQAVQDVLARQEKAVLLEVGPAQALTGLARGMLDGRGRAVASLGPAARPGDASEHLQRALGECWCAGVAPAWADYFTGQQRRRVPLPGYPFRGERYWIEPPAAASATQHVTEGKITMHEGLPSTIAPAATPAVPARASRLAQELRELFENLSGETIAPAHEGDSFLSLGLDSLALTQATLEIERRYGVKLKFRRLMEDLDSVSRLVALLDETLPAEPVAAAAPMIAAPAPTGTSTDPSALAQLIQSQMALMNQQAELLRALAGGTAAVAPVEAPAQVAAGEVVPEANLVERPFGASARIVTARHGELNPAQRAWVDTFSQAYGQRTARSKAFSQQHRALMADPRVVTGFNPLWKELTYPIVVERSQGARLWDLDGNEYIDLLNGFGVNFLGYQPEFITAALHAQLDAGMEIGPQHPLTADVAQLINDMTGMPRVAFCNTGSEAVMGAMRIARTVTGRKTIVIFRDSYHGIFDEVIVRGTRTLRSIAAAPGILANAVENVLVLDYGSDEALRVIHERAHELAAVMIEPVQSKHPTLQPHAFVRALRELCNDGGCALIFDEVITGFRMAPGGAQEYYGVRADIATYGKIIGGGLPFAAIAGGTRWMDALDGGHWQFGDESYPEAGVTYFAGTFVRHPLALAAAHAALSWVKQQGPALQAGLNARTTGLIDQLNAVFKARRAPLTALGYSSLWRILVDDDQPCASLFWYRLRHEGLHVYEQFNCFLSVAHGDAEVARIVEAVTAAVDALMDGHVLTPRDASTEPAHAPAVGVEADASAIGLPAEAPLSEGQLEKWLGGQYGGAAELAFNESMALRLEGALDAVALRQALQTVWSRHEAFRLSFAADGKSQRVNDDTPLPLAEMDYAGYGDEAQTRFTAYCEAQMGLPFDTTRAPLVRFSLVRLGERSHGLHVISHHLVMDGWSVAVFMDELARCYNAAVAGRAPDLPVAESFRAYVLDERSRQIRTQASQLDYWKAVYATPPAALQLPGDHPQAALDFAAATERHAFPPALTAALKQEARRLGVSLYSLLLAGFGAWISRLTGQHDFAVGIPFAGQALAGSHALIGDGVNTLPVRLKVDPAATTAALVSRTHAALLDASEHQDITFMNILRALGLHRRAGGTPLTGVIFNLNPRVPDVTFSGLEHELHDCRRAALAWDLFFNLNDTAKTLTLDLHYATARFDNATIRRWIQTYEAVLADMLGNGTQVAQRGERTGAADTLIALLDAQVKRTPQRIAVACEGRTLSYAELDRRATAVAQALRARGVGKGQLVGVSMPRSEHMLIAVLGVMKNGAAYVPLDPAFPEERLRYMAEHAQLRHVLTAEVDALPASVARGLELLAIADIETGTHAAAALPVVEGSDLAYVLYTSGSTGQPKGVCVSHRNLANFLTSMRAQPGIDEADVLCAVTTLSFDIAGLELYLPLIAGARVVVASDAQQRDPDALLQLLRECQASVLQTTPALLRMLADHDATGVMRKLKLLVGGEELPRATADLLAGKCRELWNMYGPTETTIWSTLMQVQPGPGPVPLGRPIARTRIHILDEQRQAVPQGEVGEIWIGGDGVADGYLFRDDLTAERFRPDPFATDGSRMYRTGDLGSERDGVLFFHGRVDHQLKVRGYRIEPGDIEAAAGTDPAVRECVAVAQPFGDNDVRLVLYVAAAVDDPAWLAQLRDRLRDRLPAYMLPQHIERLESLPKTPNGKIDRKALPLPTRAAEFAAPSPGSAKRSTQMDLREIYIADIWRELIGVEDARESDNFFDVGGHSLLAVEFATRVQRERGVRIHLLDIATGTLASLARELPETAATAAPGTPSFGARLRRLLGLG</sequence>
<dbReference type="InterPro" id="IPR049704">
    <property type="entry name" value="Aminotrans_3_PPA_site"/>
</dbReference>
<dbReference type="Pfam" id="PF00550">
    <property type="entry name" value="PP-binding"/>
    <property type="match status" value="2"/>
</dbReference>
<dbReference type="Gene3D" id="3.40.366.10">
    <property type="entry name" value="Malonyl-Coenzyme A Acyl Carrier Protein, domain 2"/>
    <property type="match status" value="1"/>
</dbReference>
<dbReference type="Gene3D" id="3.90.1150.10">
    <property type="entry name" value="Aspartate Aminotransferase, domain 1"/>
    <property type="match status" value="1"/>
</dbReference>
<dbReference type="SUPFAM" id="SSF52151">
    <property type="entry name" value="FabD/lysophospholipase-like"/>
    <property type="match status" value="1"/>
</dbReference>
<dbReference type="InterPro" id="IPR015424">
    <property type="entry name" value="PyrdxlP-dep_Trfase"/>
</dbReference>
<dbReference type="InterPro" id="IPR032821">
    <property type="entry name" value="PKS_assoc"/>
</dbReference>
<dbReference type="InterPro" id="IPR014031">
    <property type="entry name" value="Ketoacyl_synth_C"/>
</dbReference>
<name>A0ABW0JT56_9GAMM</name>
<dbReference type="Gene3D" id="3.30.70.3290">
    <property type="match status" value="1"/>
</dbReference>
<dbReference type="EMBL" id="JBHSMM010000001">
    <property type="protein sequence ID" value="MFC5439089.1"/>
    <property type="molecule type" value="Genomic_DNA"/>
</dbReference>
<dbReference type="SUPFAM" id="SSF52777">
    <property type="entry name" value="CoA-dependent acyltransferases"/>
    <property type="match status" value="2"/>
</dbReference>
<dbReference type="Proteomes" id="UP001596018">
    <property type="component" value="Unassembled WGS sequence"/>
</dbReference>
<dbReference type="Pfam" id="PF16197">
    <property type="entry name" value="KAsynt_C_assoc"/>
    <property type="match status" value="1"/>
</dbReference>
<keyword evidence="3" id="KW-0596">Phosphopantetheine</keyword>
<protein>
    <submittedName>
        <fullName evidence="10">Amino acid adenylation domain-containing protein</fullName>
    </submittedName>
</protein>
<keyword evidence="5" id="KW-0808">Transferase</keyword>
<organism evidence="10 11">
    <name type="scientific">Rhodanobacter ginsenosidimutans</name>
    <dbReference type="NCBI Taxonomy" id="490571"/>
    <lineage>
        <taxon>Bacteria</taxon>
        <taxon>Pseudomonadati</taxon>
        <taxon>Pseudomonadota</taxon>
        <taxon>Gammaproteobacteria</taxon>
        <taxon>Lysobacterales</taxon>
        <taxon>Rhodanobacteraceae</taxon>
        <taxon>Rhodanobacter</taxon>
    </lineage>
</organism>
<dbReference type="InterPro" id="IPR015421">
    <property type="entry name" value="PyrdxlP-dep_Trfase_major"/>
</dbReference>
<dbReference type="Gene3D" id="3.40.50.12780">
    <property type="entry name" value="N-terminal domain of ligase-like"/>
    <property type="match status" value="1"/>
</dbReference>
<evidence type="ECO:0000256" key="7">
    <source>
        <dbReference type="ARBA" id="ARBA00029443"/>
    </source>
</evidence>
<evidence type="ECO:0000259" key="8">
    <source>
        <dbReference type="PROSITE" id="PS50075"/>
    </source>
</evidence>
<dbReference type="PANTHER" id="PTHR43775">
    <property type="entry name" value="FATTY ACID SYNTHASE"/>
    <property type="match status" value="1"/>
</dbReference>
<dbReference type="InterPro" id="IPR010071">
    <property type="entry name" value="AA_adenyl_dom"/>
</dbReference>
<comment type="similarity">
    <text evidence="7">In the C-terminal section; belongs to the NRP synthetase family.</text>
</comment>
<comment type="caution">
    <text evidence="10">The sequence shown here is derived from an EMBL/GenBank/DDBJ whole genome shotgun (WGS) entry which is preliminary data.</text>
</comment>
<dbReference type="InterPro" id="IPR020845">
    <property type="entry name" value="AMP-binding_CS"/>
</dbReference>
<keyword evidence="4" id="KW-0597">Phosphoprotein</keyword>
<dbReference type="PROSITE" id="PS50075">
    <property type="entry name" value="CARRIER"/>
    <property type="match status" value="2"/>
</dbReference>
<keyword evidence="11" id="KW-1185">Reference proteome</keyword>
<dbReference type="Pfam" id="PF00668">
    <property type="entry name" value="Condensation"/>
    <property type="match status" value="1"/>
</dbReference>
<dbReference type="InterPro" id="IPR014043">
    <property type="entry name" value="Acyl_transferase_dom"/>
</dbReference>
<dbReference type="InterPro" id="IPR045851">
    <property type="entry name" value="AMP-bd_C_sf"/>
</dbReference>
<dbReference type="PROSITE" id="PS52004">
    <property type="entry name" value="KS3_2"/>
    <property type="match status" value="1"/>
</dbReference>
<gene>
    <name evidence="10" type="ORF">ACFPK0_03555</name>
</gene>
<dbReference type="Pfam" id="PF00109">
    <property type="entry name" value="ketoacyl-synt"/>
    <property type="match status" value="1"/>
</dbReference>
<evidence type="ECO:0000256" key="4">
    <source>
        <dbReference type="ARBA" id="ARBA00022553"/>
    </source>
</evidence>
<dbReference type="PANTHER" id="PTHR43775:SF51">
    <property type="entry name" value="INACTIVE PHENOLPHTHIOCEROL SYNTHESIS POLYKETIDE SYNTHASE TYPE I PKS1-RELATED"/>
    <property type="match status" value="1"/>
</dbReference>
<accession>A0ABW0JT56</accession>
<dbReference type="Gene3D" id="3.30.559.10">
    <property type="entry name" value="Chloramphenicol acetyltransferase-like domain"/>
    <property type="match status" value="1"/>
</dbReference>
<dbReference type="SUPFAM" id="SSF47336">
    <property type="entry name" value="ACP-like"/>
    <property type="match status" value="2"/>
</dbReference>
<dbReference type="InterPro" id="IPR023213">
    <property type="entry name" value="CAT-like_dom_sf"/>
</dbReference>
<proteinExistence type="inferred from homology"/>
<dbReference type="SUPFAM" id="SSF53383">
    <property type="entry name" value="PLP-dependent transferases"/>
    <property type="match status" value="1"/>
</dbReference>
<evidence type="ECO:0000256" key="1">
    <source>
        <dbReference type="ARBA" id="ARBA00001933"/>
    </source>
</evidence>
<dbReference type="InterPro" id="IPR025110">
    <property type="entry name" value="AMP-bd_C"/>
</dbReference>
<dbReference type="Gene3D" id="3.30.559.30">
    <property type="entry name" value="Nonribosomal peptide synthetase, condensation domain"/>
    <property type="match status" value="1"/>
</dbReference>
<dbReference type="Pfam" id="PF00698">
    <property type="entry name" value="Acyl_transf_1"/>
    <property type="match status" value="1"/>
</dbReference>
<dbReference type="InterPro" id="IPR018201">
    <property type="entry name" value="Ketoacyl_synth_AS"/>
</dbReference>
<reference evidence="11" key="1">
    <citation type="journal article" date="2019" name="Int. J. Syst. Evol. Microbiol.">
        <title>The Global Catalogue of Microorganisms (GCM) 10K type strain sequencing project: providing services to taxonomists for standard genome sequencing and annotation.</title>
        <authorList>
            <consortium name="The Broad Institute Genomics Platform"/>
            <consortium name="The Broad Institute Genome Sequencing Center for Infectious Disease"/>
            <person name="Wu L."/>
            <person name="Ma J."/>
        </authorList>
    </citation>
    <scope>NUCLEOTIDE SEQUENCE [LARGE SCALE GENOMIC DNA]</scope>
    <source>
        <strain evidence="11">KACC 12822</strain>
    </source>
</reference>
<dbReference type="InterPro" id="IPR042099">
    <property type="entry name" value="ANL_N_sf"/>
</dbReference>
<dbReference type="PROSITE" id="PS00606">
    <property type="entry name" value="KS3_1"/>
    <property type="match status" value="1"/>
</dbReference>
<keyword evidence="6" id="KW-0663">Pyridoxal phosphate</keyword>
<dbReference type="Gene3D" id="1.10.1200.10">
    <property type="entry name" value="ACP-like"/>
    <property type="match status" value="2"/>
</dbReference>
<comment type="cofactor">
    <cofactor evidence="1">
        <name>pyridoxal 5'-phosphate</name>
        <dbReference type="ChEBI" id="CHEBI:597326"/>
    </cofactor>
</comment>
<dbReference type="CDD" id="cd00833">
    <property type="entry name" value="PKS"/>
    <property type="match status" value="1"/>
</dbReference>
<dbReference type="InterPro" id="IPR016035">
    <property type="entry name" value="Acyl_Trfase/lysoPLipase"/>
</dbReference>
<dbReference type="Gene3D" id="3.40.47.10">
    <property type="match status" value="1"/>
</dbReference>
<dbReference type="InterPro" id="IPR001242">
    <property type="entry name" value="Condensation_dom"/>
</dbReference>
<dbReference type="NCBIfam" id="TIGR01733">
    <property type="entry name" value="AA-adenyl-dom"/>
    <property type="match status" value="1"/>
</dbReference>
<dbReference type="InterPro" id="IPR015422">
    <property type="entry name" value="PyrdxlP-dep_Trfase_small"/>
</dbReference>
<dbReference type="Pfam" id="PF02801">
    <property type="entry name" value="Ketoacyl-synt_C"/>
    <property type="match status" value="1"/>
</dbReference>
<dbReference type="SUPFAM" id="SSF55048">
    <property type="entry name" value="Probable ACP-binding domain of malonyl-CoA ACP transacylase"/>
    <property type="match status" value="1"/>
</dbReference>